<keyword evidence="6 8" id="KW-1133">Transmembrane helix</keyword>
<dbReference type="RefSeq" id="WP_116885309.1">
    <property type="nucleotide sequence ID" value="NZ_CABMMC010000021.1"/>
</dbReference>
<evidence type="ECO:0000256" key="6">
    <source>
        <dbReference type="ARBA" id="ARBA00022989"/>
    </source>
</evidence>
<feature type="domain" description="Glycosyltransferase RgtA/B/C/D-like" evidence="9">
    <location>
        <begin position="72"/>
        <end position="229"/>
    </location>
</feature>
<dbReference type="OrthoDB" id="10011654at2"/>
<reference evidence="10 11" key="1">
    <citation type="submission" date="2018-04" db="EMBL/GenBank/DDBJ databases">
        <title>Genomic Encyclopedia of Type Strains, Phase IV (KMG-IV): sequencing the most valuable type-strain genomes for metagenomic binning, comparative biology and taxonomic classification.</title>
        <authorList>
            <person name="Goeker M."/>
        </authorList>
    </citation>
    <scope>NUCLEOTIDE SEQUENCE [LARGE SCALE GENOMIC DNA]</scope>
    <source>
        <strain evidence="10 11">DSM 14823</strain>
    </source>
</reference>
<keyword evidence="3 10" id="KW-0328">Glycosyltransferase</keyword>
<dbReference type="AlphaFoldDB" id="A0A2U1AND8"/>
<feature type="transmembrane region" description="Helical" evidence="8">
    <location>
        <begin position="409"/>
        <end position="427"/>
    </location>
</feature>
<dbReference type="InterPro" id="IPR050297">
    <property type="entry name" value="LipidA_mod_glycosyltrf_83"/>
</dbReference>
<evidence type="ECO:0000259" key="9">
    <source>
        <dbReference type="Pfam" id="PF13231"/>
    </source>
</evidence>
<feature type="transmembrane region" description="Helical" evidence="8">
    <location>
        <begin position="371"/>
        <end position="388"/>
    </location>
</feature>
<keyword evidence="2" id="KW-1003">Cell membrane</keyword>
<evidence type="ECO:0000256" key="4">
    <source>
        <dbReference type="ARBA" id="ARBA00022679"/>
    </source>
</evidence>
<dbReference type="InterPro" id="IPR038731">
    <property type="entry name" value="RgtA/B/C-like"/>
</dbReference>
<organism evidence="10 11">
    <name type="scientific">Victivallis vadensis</name>
    <dbReference type="NCBI Taxonomy" id="172901"/>
    <lineage>
        <taxon>Bacteria</taxon>
        <taxon>Pseudomonadati</taxon>
        <taxon>Lentisphaerota</taxon>
        <taxon>Lentisphaeria</taxon>
        <taxon>Victivallales</taxon>
        <taxon>Victivallaceae</taxon>
        <taxon>Victivallis</taxon>
    </lineage>
</organism>
<feature type="transmembrane region" description="Helical" evidence="8">
    <location>
        <begin position="173"/>
        <end position="203"/>
    </location>
</feature>
<sequence length="547" mass="59819">MTISALWGKLTAPDGWGAGHKSIALFLLALALGLGLAAINVFPAPDVATRYAPMAEAFAAGEWNYAFHPRIPMLHQTLAGCFCWLFGISGFAGCRLAAVLVFALCVFPLYSLFRLVWGERAAWVGTFLYVICAELQQIAGEGLRDNLKTLAVALVALALVVLCRNARRTAVYGLLALGTAIGVTSRADLVVVLFLIWCAVGVWEIASRSFPWRTLAAAVLALALMLPALLINWKMIGYPVPDSRYAALWQKVELRLNPPLAAPPAAVPAPAAPASGAEPAAESPLEALEVPGESGFLPFSFGELCDYVKTFFEGFYVWFGVPALLAVIGRIRRREFSREEGVIAAVVVGHAVLVAAQILVHDRYLFLSTRYLTPVAPLAFGWSALFGIRAWEELKRWRPQWFTPAVLRGILAFLVLAFTGAAAGPVIKEHTSKKKSALYRGNVELAGWIAADYRGPRYFEPELDPFEYFSRKLPQVVVPRRFVQTGYLAGGSSCRFARGGGDYVLLEKGEPAPAGGPWDMVREFRCYRHDYQLWKKRPGAGREGADL</sequence>
<evidence type="ECO:0000256" key="2">
    <source>
        <dbReference type="ARBA" id="ARBA00022475"/>
    </source>
</evidence>
<evidence type="ECO:0000256" key="8">
    <source>
        <dbReference type="SAM" id="Phobius"/>
    </source>
</evidence>
<accession>A0A2U1AND8</accession>
<keyword evidence="4 10" id="KW-0808">Transferase</keyword>
<feature type="transmembrane region" description="Helical" evidence="8">
    <location>
        <begin position="341"/>
        <end position="359"/>
    </location>
</feature>
<dbReference type="GO" id="GO:0009103">
    <property type="term" value="P:lipopolysaccharide biosynthetic process"/>
    <property type="evidence" value="ECO:0007669"/>
    <property type="project" value="UniProtKB-ARBA"/>
</dbReference>
<name>A0A2U1AND8_9BACT</name>
<evidence type="ECO:0000256" key="7">
    <source>
        <dbReference type="ARBA" id="ARBA00023136"/>
    </source>
</evidence>
<dbReference type="GO" id="GO:0016763">
    <property type="term" value="F:pentosyltransferase activity"/>
    <property type="evidence" value="ECO:0007669"/>
    <property type="project" value="TreeGrafter"/>
</dbReference>
<comment type="caution">
    <text evidence="10">The sequence shown here is derived from an EMBL/GenBank/DDBJ whole genome shotgun (WGS) entry which is preliminary data.</text>
</comment>
<evidence type="ECO:0000256" key="1">
    <source>
        <dbReference type="ARBA" id="ARBA00004651"/>
    </source>
</evidence>
<dbReference type="PANTHER" id="PTHR33908:SF11">
    <property type="entry name" value="MEMBRANE PROTEIN"/>
    <property type="match status" value="1"/>
</dbReference>
<evidence type="ECO:0000313" key="10">
    <source>
        <dbReference type="EMBL" id="PVY37898.1"/>
    </source>
</evidence>
<dbReference type="GeneID" id="78296591"/>
<protein>
    <submittedName>
        <fullName evidence="10">Dolichyl-phosphate-mannose-protein mannosyltransferase</fullName>
    </submittedName>
</protein>
<dbReference type="PANTHER" id="PTHR33908">
    <property type="entry name" value="MANNOSYLTRANSFERASE YKCB-RELATED"/>
    <property type="match status" value="1"/>
</dbReference>
<evidence type="ECO:0000256" key="3">
    <source>
        <dbReference type="ARBA" id="ARBA00022676"/>
    </source>
</evidence>
<evidence type="ECO:0000256" key="5">
    <source>
        <dbReference type="ARBA" id="ARBA00022692"/>
    </source>
</evidence>
<dbReference type="EMBL" id="QEKH01000030">
    <property type="protein sequence ID" value="PVY37898.1"/>
    <property type="molecule type" value="Genomic_DNA"/>
</dbReference>
<keyword evidence="7 8" id="KW-0472">Membrane</keyword>
<dbReference type="GO" id="GO:0005886">
    <property type="term" value="C:plasma membrane"/>
    <property type="evidence" value="ECO:0007669"/>
    <property type="project" value="UniProtKB-SubCell"/>
</dbReference>
<keyword evidence="11" id="KW-1185">Reference proteome</keyword>
<feature type="transmembrane region" description="Helical" evidence="8">
    <location>
        <begin position="311"/>
        <end position="329"/>
    </location>
</feature>
<evidence type="ECO:0000313" key="11">
    <source>
        <dbReference type="Proteomes" id="UP000245959"/>
    </source>
</evidence>
<dbReference type="Proteomes" id="UP000245959">
    <property type="component" value="Unassembled WGS sequence"/>
</dbReference>
<comment type="subcellular location">
    <subcellularLocation>
        <location evidence="1">Cell membrane</location>
        <topology evidence="1">Multi-pass membrane protein</topology>
    </subcellularLocation>
</comment>
<dbReference type="Pfam" id="PF13231">
    <property type="entry name" value="PMT_2"/>
    <property type="match status" value="1"/>
</dbReference>
<gene>
    <name evidence="10" type="ORF">C8D82_13057</name>
</gene>
<feature type="transmembrane region" description="Helical" evidence="8">
    <location>
        <begin position="23"/>
        <end position="42"/>
    </location>
</feature>
<proteinExistence type="predicted"/>
<feature type="transmembrane region" description="Helical" evidence="8">
    <location>
        <begin position="215"/>
        <end position="233"/>
    </location>
</feature>
<feature type="transmembrane region" description="Helical" evidence="8">
    <location>
        <begin position="78"/>
        <end position="109"/>
    </location>
</feature>
<keyword evidence="5 8" id="KW-0812">Transmembrane</keyword>